<keyword evidence="6" id="KW-1133">Transmembrane helix</keyword>
<evidence type="ECO:0000256" key="1">
    <source>
        <dbReference type="ARBA" id="ARBA00004651"/>
    </source>
</evidence>
<evidence type="ECO:0000313" key="9">
    <source>
        <dbReference type="EMBL" id="QQL49881.1"/>
    </source>
</evidence>
<organism evidence="9 10">
    <name type="scientific">Mucilaginibacter ginkgonis</name>
    <dbReference type="NCBI Taxonomy" id="2682091"/>
    <lineage>
        <taxon>Bacteria</taxon>
        <taxon>Pseudomonadati</taxon>
        <taxon>Bacteroidota</taxon>
        <taxon>Sphingobacteriia</taxon>
        <taxon>Sphingobacteriales</taxon>
        <taxon>Sphingobacteriaceae</taxon>
        <taxon>Mucilaginibacter</taxon>
    </lineage>
</organism>
<keyword evidence="10" id="KW-1185">Reference proteome</keyword>
<dbReference type="Proteomes" id="UP000429232">
    <property type="component" value="Chromosome"/>
</dbReference>
<dbReference type="PANTHER" id="PTHR33908">
    <property type="entry name" value="MANNOSYLTRANSFERASE YKCB-RELATED"/>
    <property type="match status" value="1"/>
</dbReference>
<keyword evidence="3" id="KW-0328">Glycosyltransferase</keyword>
<keyword evidence="2" id="KW-1003">Cell membrane</keyword>
<evidence type="ECO:0000256" key="2">
    <source>
        <dbReference type="ARBA" id="ARBA00022475"/>
    </source>
</evidence>
<evidence type="ECO:0000313" key="10">
    <source>
        <dbReference type="Proteomes" id="UP000429232"/>
    </source>
</evidence>
<dbReference type="AlphaFoldDB" id="A0A6I4HVJ6"/>
<name>A0A6I4HVJ6_9SPHI</name>
<dbReference type="RefSeq" id="WP_157523410.1">
    <property type="nucleotide sequence ID" value="NZ_CP066775.1"/>
</dbReference>
<evidence type="ECO:0000259" key="8">
    <source>
        <dbReference type="Pfam" id="PF13231"/>
    </source>
</evidence>
<dbReference type="Pfam" id="PF13231">
    <property type="entry name" value="PMT_2"/>
    <property type="match status" value="1"/>
</dbReference>
<keyword evidence="4 9" id="KW-0808">Transferase</keyword>
<dbReference type="PANTHER" id="PTHR33908:SF11">
    <property type="entry name" value="MEMBRANE PROTEIN"/>
    <property type="match status" value="1"/>
</dbReference>
<reference evidence="9 10" key="1">
    <citation type="submission" date="2020-12" db="EMBL/GenBank/DDBJ databases">
        <title>HMF7856_wgs.fasta genome submission.</title>
        <authorList>
            <person name="Kang H."/>
            <person name="Kim H."/>
            <person name="Joh K."/>
        </authorList>
    </citation>
    <scope>NUCLEOTIDE SEQUENCE [LARGE SCALE GENOMIC DNA]</scope>
    <source>
        <strain evidence="9 10">HMF7856</strain>
    </source>
</reference>
<accession>A0A6I4HVJ6</accession>
<evidence type="ECO:0000256" key="4">
    <source>
        <dbReference type="ARBA" id="ARBA00022679"/>
    </source>
</evidence>
<feature type="domain" description="Glycosyltransferase RgtA/B/C/D-like" evidence="8">
    <location>
        <begin position="55"/>
        <end position="206"/>
    </location>
</feature>
<dbReference type="GO" id="GO:0016763">
    <property type="term" value="F:pentosyltransferase activity"/>
    <property type="evidence" value="ECO:0007669"/>
    <property type="project" value="TreeGrafter"/>
</dbReference>
<dbReference type="EMBL" id="CP066775">
    <property type="protein sequence ID" value="QQL49881.1"/>
    <property type="molecule type" value="Genomic_DNA"/>
</dbReference>
<evidence type="ECO:0000256" key="3">
    <source>
        <dbReference type="ARBA" id="ARBA00022676"/>
    </source>
</evidence>
<comment type="subcellular location">
    <subcellularLocation>
        <location evidence="1">Cell membrane</location>
        <topology evidence="1">Multi-pass membrane protein</topology>
    </subcellularLocation>
</comment>
<keyword evidence="7" id="KW-0472">Membrane</keyword>
<evidence type="ECO:0000256" key="7">
    <source>
        <dbReference type="ARBA" id="ARBA00023136"/>
    </source>
</evidence>
<protein>
    <submittedName>
        <fullName evidence="9">Glycosyltransferase family 39 protein</fullName>
    </submittedName>
</protein>
<dbReference type="KEGG" id="mgik:GO620_000065"/>
<evidence type="ECO:0000256" key="5">
    <source>
        <dbReference type="ARBA" id="ARBA00022692"/>
    </source>
</evidence>
<dbReference type="InterPro" id="IPR038731">
    <property type="entry name" value="RgtA/B/C-like"/>
</dbReference>
<dbReference type="GO" id="GO:0005886">
    <property type="term" value="C:plasma membrane"/>
    <property type="evidence" value="ECO:0007669"/>
    <property type="project" value="UniProtKB-SubCell"/>
</dbReference>
<keyword evidence="5" id="KW-0812">Transmembrane</keyword>
<gene>
    <name evidence="9" type="ORF">GO620_000065</name>
</gene>
<evidence type="ECO:0000256" key="6">
    <source>
        <dbReference type="ARBA" id="ARBA00022989"/>
    </source>
</evidence>
<proteinExistence type="predicted"/>
<dbReference type="InterPro" id="IPR050297">
    <property type="entry name" value="LipidA_mod_glycosyltrf_83"/>
</dbReference>
<sequence length="571" mass="66420">MSFAPNTNTNNQKLIWYFILVWTILNAFQAATLEIHADEAYYWLYSRFLDWGYYDHPPMVAVFIKVGYSLFQNEFGARLVTVLTSSIAIGILWQTLKTYRVDAGLFITIVSSLLIFHIYGFITTPDAPLFFFTVIFYFLFEQYLKTDKWLTALLISITLACLLYSKYHGVLVILFSVLANVKLLKRPTFWLIVFLTTALYIPHIWWQIRHNYPSIEYHLFERTSEINGIENALLFPLGQLLIAGPLVGWMIFYYAFRTKIKDAFIRTLLVNAIGTLLFFWFSSAKGEVQPHWTLIAFVPITLLTLINFSQGGAPAKWFKILAYINIGVIVLFRIALSDQLPFIMQRTRLGSLFGYKEWTKQIQAKAGNAYVMFGDGFQDPAKYSFYTHSLKGFSYDSRYYRRTQFELWPIENDFQGKRTLYVATMQDPLFMRDTFTTVKRKYWYGWVDSTRTYQRVFIKTDNYKMTVKAGEQVTVPVTLNNPYPFQINFTNKGQPHQVIFGACFLQHEEMVYAQRADSTFYTKSIAPGKTITYNFTFAAPSIKGSYDLLFSLRTTPFPGGRNSRVIKFTVQ</sequence>
<dbReference type="GO" id="GO:0009103">
    <property type="term" value="P:lipopolysaccharide biosynthetic process"/>
    <property type="evidence" value="ECO:0007669"/>
    <property type="project" value="UniProtKB-ARBA"/>
</dbReference>